<feature type="chain" id="PRO_5035423719" description="DUF7866 domain-containing protein" evidence="1">
    <location>
        <begin position="29"/>
        <end position="117"/>
    </location>
</feature>
<gene>
    <name evidence="3" type="ORF">COCNU_04G004950</name>
</gene>
<evidence type="ECO:0000313" key="3">
    <source>
        <dbReference type="EMBL" id="KAG1338189.1"/>
    </source>
</evidence>
<dbReference type="AlphaFoldDB" id="A0A8K0I652"/>
<evidence type="ECO:0000259" key="2">
    <source>
        <dbReference type="Pfam" id="PF25268"/>
    </source>
</evidence>
<keyword evidence="4" id="KW-1185">Reference proteome</keyword>
<reference evidence="3" key="1">
    <citation type="journal article" date="2017" name="Gigascience">
        <title>The genome draft of coconut (Cocos nucifera).</title>
        <authorList>
            <person name="Xiao Y."/>
            <person name="Xu P."/>
            <person name="Fan H."/>
            <person name="Baudouin L."/>
            <person name="Xia W."/>
            <person name="Bocs S."/>
            <person name="Xu J."/>
            <person name="Li Q."/>
            <person name="Guo A."/>
            <person name="Zhou L."/>
            <person name="Li J."/>
            <person name="Wu Y."/>
            <person name="Ma Z."/>
            <person name="Armero A."/>
            <person name="Issali A.E."/>
            <person name="Liu N."/>
            <person name="Peng M."/>
            <person name="Yang Y."/>
        </authorList>
    </citation>
    <scope>NUCLEOTIDE SEQUENCE</scope>
    <source>
        <tissue evidence="3">Spear leaf of Hainan Tall coconut</tissue>
    </source>
</reference>
<accession>A0A8K0I652</accession>
<dbReference type="InterPro" id="IPR057188">
    <property type="entry name" value="DUF7866"/>
</dbReference>
<protein>
    <recommendedName>
        <fullName evidence="2">DUF7866 domain-containing protein</fullName>
    </recommendedName>
</protein>
<keyword evidence="1" id="KW-0732">Signal</keyword>
<dbReference type="PANTHER" id="PTHR33786:SF5">
    <property type="entry name" value="EXPRESSED PROTEIN"/>
    <property type="match status" value="1"/>
</dbReference>
<comment type="caution">
    <text evidence="3">The sequence shown here is derived from an EMBL/GenBank/DDBJ whole genome shotgun (WGS) entry which is preliminary data.</text>
</comment>
<name>A0A8K0I652_COCNU</name>
<dbReference type="EMBL" id="CM017875">
    <property type="protein sequence ID" value="KAG1338189.1"/>
    <property type="molecule type" value="Genomic_DNA"/>
</dbReference>
<dbReference type="Proteomes" id="UP000797356">
    <property type="component" value="Chromosome 4"/>
</dbReference>
<feature type="domain" description="DUF7866" evidence="2">
    <location>
        <begin position="65"/>
        <end position="117"/>
    </location>
</feature>
<sequence length="117" mass="12548">MGKGKLKLTPHLILTLTVLFTTPLPTKGAFAATQYLLPANTVEYRPIDRAVAVDGDGGNRRELAPFQLCLDCRCCAANDPNNCSSMPCCFGIDCNLPEKPFGVCAFVPKTCNCTSCS</sequence>
<dbReference type="Pfam" id="PF25268">
    <property type="entry name" value="DUF7866"/>
    <property type="match status" value="1"/>
</dbReference>
<proteinExistence type="predicted"/>
<evidence type="ECO:0000256" key="1">
    <source>
        <dbReference type="SAM" id="SignalP"/>
    </source>
</evidence>
<dbReference type="PANTHER" id="PTHR33786">
    <property type="entry name" value="UBIQUITIN CARBOXYL-TERMINAL HYDROLASE"/>
    <property type="match status" value="1"/>
</dbReference>
<feature type="signal peptide" evidence="1">
    <location>
        <begin position="1"/>
        <end position="28"/>
    </location>
</feature>
<dbReference type="OrthoDB" id="768311at2759"/>
<evidence type="ECO:0000313" key="4">
    <source>
        <dbReference type="Proteomes" id="UP000797356"/>
    </source>
</evidence>
<reference evidence="3" key="2">
    <citation type="submission" date="2019-07" db="EMBL/GenBank/DDBJ databases">
        <authorList>
            <person name="Yang Y."/>
            <person name="Bocs S."/>
            <person name="Baudouin L."/>
        </authorList>
    </citation>
    <scope>NUCLEOTIDE SEQUENCE</scope>
    <source>
        <tissue evidence="3">Spear leaf of Hainan Tall coconut</tissue>
    </source>
</reference>
<organism evidence="3 4">
    <name type="scientific">Cocos nucifera</name>
    <name type="common">Coconut palm</name>
    <dbReference type="NCBI Taxonomy" id="13894"/>
    <lineage>
        <taxon>Eukaryota</taxon>
        <taxon>Viridiplantae</taxon>
        <taxon>Streptophyta</taxon>
        <taxon>Embryophyta</taxon>
        <taxon>Tracheophyta</taxon>
        <taxon>Spermatophyta</taxon>
        <taxon>Magnoliopsida</taxon>
        <taxon>Liliopsida</taxon>
        <taxon>Arecaceae</taxon>
        <taxon>Arecoideae</taxon>
        <taxon>Cocoseae</taxon>
        <taxon>Attaleinae</taxon>
        <taxon>Cocos</taxon>
    </lineage>
</organism>